<dbReference type="CDD" id="cd20078">
    <property type="entry name" value="XPF_nuclease_XPF_euk"/>
    <property type="match status" value="1"/>
</dbReference>
<evidence type="ECO:0000256" key="10">
    <source>
        <dbReference type="SAM" id="MobiDB-lite"/>
    </source>
</evidence>
<evidence type="ECO:0000256" key="4">
    <source>
        <dbReference type="ARBA" id="ARBA00022759"/>
    </source>
</evidence>
<dbReference type="GO" id="GO:0000712">
    <property type="term" value="P:resolution of meiotic recombination intermediates"/>
    <property type="evidence" value="ECO:0007669"/>
    <property type="project" value="TreeGrafter"/>
</dbReference>
<dbReference type="SUPFAM" id="SSF52980">
    <property type="entry name" value="Restriction endonuclease-like"/>
    <property type="match status" value="1"/>
</dbReference>
<name>A0A2V3IZJ4_9FLOR</name>
<evidence type="ECO:0000313" key="12">
    <source>
        <dbReference type="EMBL" id="PXF47561.1"/>
    </source>
</evidence>
<dbReference type="Gene3D" id="1.10.150.20">
    <property type="entry name" value="5' to 3' exonuclease, C-terminal subdomain"/>
    <property type="match status" value="1"/>
</dbReference>
<dbReference type="GO" id="GO:0003697">
    <property type="term" value="F:single-stranded DNA binding"/>
    <property type="evidence" value="ECO:0007669"/>
    <property type="project" value="TreeGrafter"/>
</dbReference>
<keyword evidence="6" id="KW-0378">Hydrolase</keyword>
<dbReference type="STRING" id="448386.A0A2V3IZJ4"/>
<comment type="subcellular location">
    <subcellularLocation>
        <location evidence="1">Nucleus</location>
    </subcellularLocation>
</comment>
<evidence type="ECO:0000313" key="13">
    <source>
        <dbReference type="Proteomes" id="UP000247409"/>
    </source>
</evidence>
<evidence type="ECO:0000256" key="2">
    <source>
        <dbReference type="ARBA" id="ARBA00010015"/>
    </source>
</evidence>
<dbReference type="SUPFAM" id="SSF47781">
    <property type="entry name" value="RuvA domain 2-like"/>
    <property type="match status" value="1"/>
</dbReference>
<dbReference type="InterPro" id="IPR011335">
    <property type="entry name" value="Restrct_endonuc-II-like"/>
</dbReference>
<dbReference type="Proteomes" id="UP000247409">
    <property type="component" value="Unassembled WGS sequence"/>
</dbReference>
<dbReference type="FunFam" id="3.40.50.10130:FF:000002">
    <property type="entry name" value="DNA repair endonuclease XPF"/>
    <property type="match status" value="1"/>
</dbReference>
<evidence type="ECO:0000256" key="9">
    <source>
        <dbReference type="ARBA" id="ARBA00023242"/>
    </source>
</evidence>
<reference evidence="12 13" key="1">
    <citation type="journal article" date="2018" name="Mol. Biol. Evol.">
        <title>Analysis of the draft genome of the red seaweed Gracilariopsis chorda provides insights into genome size evolution in Rhodophyta.</title>
        <authorList>
            <person name="Lee J."/>
            <person name="Yang E.C."/>
            <person name="Graf L."/>
            <person name="Yang J.H."/>
            <person name="Qiu H."/>
            <person name="Zel Zion U."/>
            <person name="Chan C.X."/>
            <person name="Stephens T.G."/>
            <person name="Weber A.P.M."/>
            <person name="Boo G.H."/>
            <person name="Boo S.M."/>
            <person name="Kim K.M."/>
            <person name="Shin Y."/>
            <person name="Jung M."/>
            <person name="Lee S.J."/>
            <person name="Yim H.S."/>
            <person name="Lee J.H."/>
            <person name="Bhattacharya D."/>
            <person name="Yoon H.S."/>
        </authorList>
    </citation>
    <scope>NUCLEOTIDE SEQUENCE [LARGE SCALE GENOMIC DNA]</scope>
    <source>
        <strain evidence="12 13">SKKU-2015</strain>
        <tissue evidence="12">Whole body</tissue>
    </source>
</reference>
<keyword evidence="13" id="KW-1185">Reference proteome</keyword>
<dbReference type="Gene3D" id="3.40.50.10130">
    <property type="match status" value="1"/>
</dbReference>
<dbReference type="OrthoDB" id="361020at2759"/>
<keyword evidence="9" id="KW-0539">Nucleus</keyword>
<feature type="region of interest" description="Disordered" evidence="10">
    <location>
        <begin position="461"/>
        <end position="485"/>
    </location>
</feature>
<dbReference type="SMART" id="SM00891">
    <property type="entry name" value="ERCC4"/>
    <property type="match status" value="1"/>
</dbReference>
<evidence type="ECO:0000256" key="5">
    <source>
        <dbReference type="ARBA" id="ARBA00022763"/>
    </source>
</evidence>
<evidence type="ECO:0000256" key="6">
    <source>
        <dbReference type="ARBA" id="ARBA00022801"/>
    </source>
</evidence>
<sequence length="884" mass="99759">MLRFHDTIGEHASKSDSLIVLGRGLGQHYGLLSLLQREIQSNELVIGMNITKAFVQTVITPALVSTGNPMLLPRHLTSDYSIRDRIAVYETKGFVTVTSNVLVHDLLHATLPTDNVTGLVIFDADRIREQSNEHFALTLFRTKNKTAFIKAFSENPTALTHGFHAVEKLMRLIYVSHLSLWPRFHHDVKSSMSSHTPDLIDLSVRISPKMSAILSSLRETVMSICEDLRDTTHALDMSELFKENERSSKALVHNFDDVIHRQLEGAEKRHTSRVRSLLSDLSTLRVLMKQLFELNSAQFYRSIVTIRATTTRGANWLVRKEAQSAVFLARTRVWRLKKPKIAAGPPMSDKKDEEEKEPFHIGTGVLTVPTLEAMPKWYALRAVLREIQTDVETAGAESDVARVIVFVREQRMVDELSSVLRNGNSRYVKEQFETNFPSVAARASEEGSLQLTITQFLKPNPERRSFRESSRSEKKRRVRQQVKTGRKWDADHAREELRQAFRQVHAIRSTKIELLIWSMEWVDIQGRGHRILNEYHPAVVILYNADISLIRQVEVYKAAHPGRPVRLYVLAYEDAVEEERFRHSSAREKAAFKTLIRERATMTILVNQEGREEEEFTQSVLAQTSALGKGSLRGLGADRDSRLTRNQTKPKAGSRVIVDLRELRSSLPMLLYKSCLQITPLTLEVGDFILSKNIGIERKSVPDLYGSFMSGRLFNQAEALCQHYKYPCLLIEMDSSKSLSLTATSGGVPAELVASSIVSKMVILLQQFPKLRLLWAQGPHDAAEMFAALKVNEDEPDEERAMSLGVDTVLTEEQTFNVGPKSLLRSLPGIDSVNINSVMKKVRNVATLATMSLQELTDVLGSAGKASKLFSFVNEKPEEALMAQ</sequence>
<dbReference type="GO" id="GO:1901255">
    <property type="term" value="P:nucleotide-excision repair involved in interstrand cross-link repair"/>
    <property type="evidence" value="ECO:0007669"/>
    <property type="project" value="TreeGrafter"/>
</dbReference>
<keyword evidence="3" id="KW-0540">Nuclease</keyword>
<dbReference type="InterPro" id="IPR047520">
    <property type="entry name" value="XPF_nuclease"/>
</dbReference>
<keyword evidence="4 12" id="KW-0255">Endonuclease</keyword>
<dbReference type="InterPro" id="IPR010994">
    <property type="entry name" value="RuvA_2-like"/>
</dbReference>
<feature type="domain" description="ERCC4" evidence="11">
    <location>
        <begin position="655"/>
        <end position="735"/>
    </location>
</feature>
<comment type="caution">
    <text evidence="12">The sequence shown here is derived from an EMBL/GenBank/DDBJ whole genome shotgun (WGS) entry which is preliminary data.</text>
</comment>
<dbReference type="PANTHER" id="PTHR10150:SF0">
    <property type="entry name" value="DNA REPAIR ENDONUCLEASE XPF"/>
    <property type="match status" value="1"/>
</dbReference>
<evidence type="ECO:0000259" key="11">
    <source>
        <dbReference type="SMART" id="SM00891"/>
    </source>
</evidence>
<keyword evidence="7" id="KW-0238">DNA-binding</keyword>
<dbReference type="Pfam" id="PF02732">
    <property type="entry name" value="ERCC4"/>
    <property type="match status" value="1"/>
</dbReference>
<keyword evidence="5" id="KW-0227">DNA damage</keyword>
<evidence type="ECO:0000256" key="1">
    <source>
        <dbReference type="ARBA" id="ARBA00004123"/>
    </source>
</evidence>
<dbReference type="PANTHER" id="PTHR10150">
    <property type="entry name" value="DNA REPAIR ENDONUCLEASE XPF"/>
    <property type="match status" value="1"/>
</dbReference>
<dbReference type="GO" id="GO:0003684">
    <property type="term" value="F:damaged DNA binding"/>
    <property type="evidence" value="ECO:0007669"/>
    <property type="project" value="TreeGrafter"/>
</dbReference>
<keyword evidence="8" id="KW-0234">DNA repair</keyword>
<evidence type="ECO:0000256" key="7">
    <source>
        <dbReference type="ARBA" id="ARBA00023125"/>
    </source>
</evidence>
<dbReference type="GO" id="GO:0000014">
    <property type="term" value="F:single-stranded DNA endodeoxyribonuclease activity"/>
    <property type="evidence" value="ECO:0007669"/>
    <property type="project" value="TreeGrafter"/>
</dbReference>
<dbReference type="GO" id="GO:0000110">
    <property type="term" value="C:nucleotide-excision repair factor 1 complex"/>
    <property type="evidence" value="ECO:0007669"/>
    <property type="project" value="TreeGrafter"/>
</dbReference>
<dbReference type="AlphaFoldDB" id="A0A2V3IZJ4"/>
<proteinExistence type="inferred from homology"/>
<evidence type="ECO:0000256" key="3">
    <source>
        <dbReference type="ARBA" id="ARBA00022722"/>
    </source>
</evidence>
<dbReference type="EMBL" id="NBIV01000023">
    <property type="protein sequence ID" value="PXF47561.1"/>
    <property type="molecule type" value="Genomic_DNA"/>
</dbReference>
<comment type="similarity">
    <text evidence="2">Belongs to the XPF family.</text>
</comment>
<accession>A0A2V3IZJ4</accession>
<protein>
    <submittedName>
        <fullName evidence="12">DNA repair endonuclease XPF</fullName>
    </submittedName>
</protein>
<evidence type="ECO:0000256" key="8">
    <source>
        <dbReference type="ARBA" id="ARBA00023204"/>
    </source>
</evidence>
<feature type="compositionally biased region" description="Basic and acidic residues" evidence="10">
    <location>
        <begin position="461"/>
        <end position="472"/>
    </location>
</feature>
<dbReference type="GO" id="GO:0000724">
    <property type="term" value="P:double-strand break repair via homologous recombination"/>
    <property type="evidence" value="ECO:0007669"/>
    <property type="project" value="TreeGrafter"/>
</dbReference>
<organism evidence="12 13">
    <name type="scientific">Gracilariopsis chorda</name>
    <dbReference type="NCBI Taxonomy" id="448386"/>
    <lineage>
        <taxon>Eukaryota</taxon>
        <taxon>Rhodophyta</taxon>
        <taxon>Florideophyceae</taxon>
        <taxon>Rhodymeniophycidae</taxon>
        <taxon>Gracilariales</taxon>
        <taxon>Gracilariaceae</taxon>
        <taxon>Gracilariopsis</taxon>
    </lineage>
</organism>
<gene>
    <name evidence="12" type="ORF">BWQ96_02705</name>
</gene>
<dbReference type="InterPro" id="IPR006166">
    <property type="entry name" value="ERCC4_domain"/>
</dbReference>